<dbReference type="EMBL" id="JASNWA010000006">
    <property type="protein sequence ID" value="KAK3174698.1"/>
    <property type="molecule type" value="Genomic_DNA"/>
</dbReference>
<proteinExistence type="predicted"/>
<keyword evidence="3" id="KW-1185">Reference proteome</keyword>
<organism evidence="2 3">
    <name type="scientific">Lepraria neglecta</name>
    <dbReference type="NCBI Taxonomy" id="209136"/>
    <lineage>
        <taxon>Eukaryota</taxon>
        <taxon>Fungi</taxon>
        <taxon>Dikarya</taxon>
        <taxon>Ascomycota</taxon>
        <taxon>Pezizomycotina</taxon>
        <taxon>Lecanoromycetes</taxon>
        <taxon>OSLEUM clade</taxon>
        <taxon>Lecanoromycetidae</taxon>
        <taxon>Lecanorales</taxon>
        <taxon>Lecanorineae</taxon>
        <taxon>Stereocaulaceae</taxon>
        <taxon>Lepraria</taxon>
    </lineage>
</organism>
<protein>
    <recommendedName>
        <fullName evidence="1">Heterokaryon incompatibility domain-containing protein</fullName>
    </recommendedName>
</protein>
<gene>
    <name evidence="2" type="ORF">OEA41_001944</name>
</gene>
<evidence type="ECO:0000259" key="1">
    <source>
        <dbReference type="Pfam" id="PF06985"/>
    </source>
</evidence>
<dbReference type="PANTHER" id="PTHR33112:SF16">
    <property type="entry name" value="HETEROKARYON INCOMPATIBILITY DOMAIN-CONTAINING PROTEIN"/>
    <property type="match status" value="1"/>
</dbReference>
<sequence>MLLNIVIGHGVDIPTQIQHTGITNFLKRYIDQCQNNHPGKCKKPEPVSLPKRVVAVGSHSGDVVKLVEDAGKDAEYLALSHSWGSGQGPPKTLRTNLKAHKDSIPPSGNSKTLHDAIEITRLLQIPYLWVDSLCIVQDDPLDWEDESAKMALIYADASLTIAASSAPNGETGLLADRAKVHRIQGVDTRGVGYKIYVREQPSHYNFVEQFNYHDNLNG</sequence>
<name>A0AAD9ZBL8_9LECA</name>
<dbReference type="PANTHER" id="PTHR33112">
    <property type="entry name" value="DOMAIN PROTEIN, PUTATIVE-RELATED"/>
    <property type="match status" value="1"/>
</dbReference>
<evidence type="ECO:0000313" key="3">
    <source>
        <dbReference type="Proteomes" id="UP001276659"/>
    </source>
</evidence>
<dbReference type="Pfam" id="PF06985">
    <property type="entry name" value="HET"/>
    <property type="match status" value="1"/>
</dbReference>
<accession>A0AAD9ZBL8</accession>
<dbReference type="InterPro" id="IPR010730">
    <property type="entry name" value="HET"/>
</dbReference>
<reference evidence="2" key="1">
    <citation type="submission" date="2022-11" db="EMBL/GenBank/DDBJ databases">
        <title>Chromosomal genome sequence assembly and mating type (MAT) locus characterization of the leprose asexual lichenized fungus Lepraria neglecta (Nyl.) Erichsen.</title>
        <authorList>
            <person name="Allen J.L."/>
            <person name="Pfeffer B."/>
        </authorList>
    </citation>
    <scope>NUCLEOTIDE SEQUENCE</scope>
    <source>
        <strain evidence="2">Allen 5258</strain>
    </source>
</reference>
<dbReference type="Proteomes" id="UP001276659">
    <property type="component" value="Unassembled WGS sequence"/>
</dbReference>
<evidence type="ECO:0000313" key="2">
    <source>
        <dbReference type="EMBL" id="KAK3174698.1"/>
    </source>
</evidence>
<dbReference type="AlphaFoldDB" id="A0AAD9ZBL8"/>
<feature type="domain" description="Heterokaryon incompatibility" evidence="1">
    <location>
        <begin position="76"/>
        <end position="179"/>
    </location>
</feature>
<comment type="caution">
    <text evidence="2">The sequence shown here is derived from an EMBL/GenBank/DDBJ whole genome shotgun (WGS) entry which is preliminary data.</text>
</comment>